<dbReference type="AlphaFoldDB" id="A0A0E9VU12"/>
<accession>A0A0E9VU12</accession>
<dbReference type="EMBL" id="GBXM01026923">
    <property type="protein sequence ID" value="JAH81654.1"/>
    <property type="molecule type" value="Transcribed_RNA"/>
</dbReference>
<proteinExistence type="predicted"/>
<sequence length="16" mass="1746">MSVLFSPLHCPAPPLH</sequence>
<protein>
    <submittedName>
        <fullName evidence="1">Uncharacterized protein</fullName>
    </submittedName>
</protein>
<reference evidence="1" key="1">
    <citation type="submission" date="2014-11" db="EMBL/GenBank/DDBJ databases">
        <authorList>
            <person name="Amaro Gonzalez C."/>
        </authorList>
    </citation>
    <scope>NUCLEOTIDE SEQUENCE</scope>
</reference>
<reference evidence="1" key="2">
    <citation type="journal article" date="2015" name="Fish Shellfish Immunol.">
        <title>Early steps in the European eel (Anguilla anguilla)-Vibrio vulnificus interaction in the gills: Role of the RtxA13 toxin.</title>
        <authorList>
            <person name="Callol A."/>
            <person name="Pajuelo D."/>
            <person name="Ebbesson L."/>
            <person name="Teles M."/>
            <person name="MacKenzie S."/>
            <person name="Amaro C."/>
        </authorList>
    </citation>
    <scope>NUCLEOTIDE SEQUENCE</scope>
</reference>
<name>A0A0E9VU12_ANGAN</name>
<organism evidence="1">
    <name type="scientific">Anguilla anguilla</name>
    <name type="common">European freshwater eel</name>
    <name type="synonym">Muraena anguilla</name>
    <dbReference type="NCBI Taxonomy" id="7936"/>
    <lineage>
        <taxon>Eukaryota</taxon>
        <taxon>Metazoa</taxon>
        <taxon>Chordata</taxon>
        <taxon>Craniata</taxon>
        <taxon>Vertebrata</taxon>
        <taxon>Euteleostomi</taxon>
        <taxon>Actinopterygii</taxon>
        <taxon>Neopterygii</taxon>
        <taxon>Teleostei</taxon>
        <taxon>Anguilliformes</taxon>
        <taxon>Anguillidae</taxon>
        <taxon>Anguilla</taxon>
    </lineage>
</organism>
<evidence type="ECO:0000313" key="1">
    <source>
        <dbReference type="EMBL" id="JAH81654.1"/>
    </source>
</evidence>